<keyword evidence="2" id="KW-1185">Reference proteome</keyword>
<organism evidence="1 2">
    <name type="scientific">Charadrius vociferus</name>
    <name type="common">Killdeer</name>
    <name type="synonym">Aegialitis vocifera</name>
    <dbReference type="NCBI Taxonomy" id="50402"/>
    <lineage>
        <taxon>Eukaryota</taxon>
        <taxon>Metazoa</taxon>
        <taxon>Chordata</taxon>
        <taxon>Craniata</taxon>
        <taxon>Vertebrata</taxon>
        <taxon>Euteleostomi</taxon>
        <taxon>Archelosauria</taxon>
        <taxon>Archosauria</taxon>
        <taxon>Dinosauria</taxon>
        <taxon>Saurischia</taxon>
        <taxon>Theropoda</taxon>
        <taxon>Coelurosauria</taxon>
        <taxon>Aves</taxon>
        <taxon>Neognathae</taxon>
        <taxon>Neoaves</taxon>
        <taxon>Charadriiformes</taxon>
        <taxon>Charadriidae</taxon>
        <taxon>Charadrius</taxon>
    </lineage>
</organism>
<dbReference type="InterPro" id="IPR027895">
    <property type="entry name" value="DUF4533"/>
</dbReference>
<evidence type="ECO:0000313" key="2">
    <source>
        <dbReference type="Proteomes" id="UP000053858"/>
    </source>
</evidence>
<feature type="non-terminal residue" evidence="1">
    <location>
        <position position="98"/>
    </location>
</feature>
<dbReference type="Proteomes" id="UP000053858">
    <property type="component" value="Unassembled WGS sequence"/>
</dbReference>
<name>A0A0A0A281_CHAVO</name>
<reference evidence="2" key="1">
    <citation type="journal article" date="2014" name="Science">
        <title>Comparative genomics reveals insights into avian genome evolution and adaptation.</title>
        <authorList>
            <consortium name="Avian Genome Consortium"/>
            <person name="Zhang G."/>
            <person name="Li C."/>
            <person name="Li Q."/>
            <person name="Li B."/>
            <person name="Larkin D.M."/>
            <person name="Lee C."/>
            <person name="Storz J.F."/>
            <person name="Antunes A."/>
            <person name="Greenwold M.J."/>
            <person name="Meredith R.W."/>
            <person name="Odeen A."/>
            <person name="Cui J."/>
            <person name="Zhou Q."/>
            <person name="Xu L."/>
            <person name="Pan H."/>
            <person name="Wang Z."/>
            <person name="Jin L."/>
            <person name="Zhang P."/>
            <person name="Hu H."/>
            <person name="Yang W."/>
            <person name="Hu J."/>
            <person name="Xiao J."/>
            <person name="Yang Z."/>
            <person name="Liu Y."/>
            <person name="Xie Q."/>
            <person name="Yu H."/>
            <person name="Lian J."/>
            <person name="Wen P."/>
            <person name="Zhang F."/>
            <person name="Li H."/>
            <person name="Zeng Y."/>
            <person name="Xiong Z."/>
            <person name="Liu S."/>
            <person name="Zhou L."/>
            <person name="Huang Z."/>
            <person name="An N."/>
            <person name="Wang J."/>
            <person name="Zheng Q."/>
            <person name="Xiong Y."/>
            <person name="Wang G."/>
            <person name="Wang B."/>
            <person name="Wang J."/>
            <person name="Fan Y."/>
            <person name="da Fonseca R.R."/>
            <person name="Alfaro-Nunez A."/>
            <person name="Schubert M."/>
            <person name="Orlando L."/>
            <person name="Mourier T."/>
            <person name="Howard J.T."/>
            <person name="Ganapathy G."/>
            <person name="Pfenning A."/>
            <person name="Whitney O."/>
            <person name="Rivas M.V."/>
            <person name="Hara E."/>
            <person name="Smith J."/>
            <person name="Farre M."/>
            <person name="Narayan J."/>
            <person name="Slavov G."/>
            <person name="Romanov M.N."/>
            <person name="Borges R."/>
            <person name="Machado J.P."/>
            <person name="Khan I."/>
            <person name="Springer M.S."/>
            <person name="Gatesy J."/>
            <person name="Hoffmann F.G."/>
            <person name="Opazo J.C."/>
            <person name="Hastad O."/>
            <person name="Sawyer R.H."/>
            <person name="Kim H."/>
            <person name="Kim K.W."/>
            <person name="Kim H.J."/>
            <person name="Cho S."/>
            <person name="Li N."/>
            <person name="Huang Y."/>
            <person name="Bruford M.W."/>
            <person name="Zhan X."/>
            <person name="Dixon A."/>
            <person name="Bertelsen M.F."/>
            <person name="Derryberry E."/>
            <person name="Warren W."/>
            <person name="Wilson R.K."/>
            <person name="Li S."/>
            <person name="Ray D.A."/>
            <person name="Green R.E."/>
            <person name="O'Brien S.J."/>
            <person name="Griffin D."/>
            <person name="Johnson W.E."/>
            <person name="Haussler D."/>
            <person name="Ryder O.A."/>
            <person name="Willerslev E."/>
            <person name="Graves G.R."/>
            <person name="Alstrom P."/>
            <person name="Fjeldsa J."/>
            <person name="Mindell D.P."/>
            <person name="Edwards S.V."/>
            <person name="Braun E.L."/>
            <person name="Rahbek C."/>
            <person name="Burt D.W."/>
            <person name="Houde P."/>
            <person name="Zhang Y."/>
            <person name="Yang H."/>
            <person name="Wang J."/>
            <person name="Jarvis E.D."/>
            <person name="Gilbert M.T."/>
            <person name="Wang J."/>
        </authorList>
    </citation>
    <scope>NUCLEOTIDE SEQUENCE [LARGE SCALE GENOMIC DNA]</scope>
</reference>
<gene>
    <name evidence="1" type="ORF">N301_15971</name>
</gene>
<evidence type="ECO:0000313" key="1">
    <source>
        <dbReference type="EMBL" id="KGL87488.1"/>
    </source>
</evidence>
<dbReference type="EMBL" id="KL870271">
    <property type="protein sequence ID" value="KGL87488.1"/>
    <property type="molecule type" value="Genomic_DNA"/>
</dbReference>
<proteinExistence type="predicted"/>
<sequence>MLARLGLKSDKERLIGACQNLHDLVYLYVSSTNTICRLLNAHLGTNFPIMPVKENFSVKQNLQLVISALKQMQATVETKDKDVRGSISHSLYAKIAHP</sequence>
<protein>
    <submittedName>
        <fullName evidence="1">Uncharacterized protein</fullName>
    </submittedName>
</protein>
<accession>A0A0A0A281</accession>
<dbReference type="AlphaFoldDB" id="A0A0A0A281"/>
<dbReference type="Pfam" id="PF15047">
    <property type="entry name" value="DUF4533"/>
    <property type="match status" value="1"/>
</dbReference>